<sequence>MGGCCSIGMVMGYARGGPTSRATSGCEVGKDDIGQAHVGTGLNDDVPAGGDIGGVGGGEGEDGAFEPHVNTRTHPCAALGTKVLTYSQFTSSSMFSNSIGPDLVTLLACSSTIYGPLKAYSMNESSHSSVRSIKGHLHAPQHKHRARPFVQTYWLIAYCSVLH</sequence>
<reference evidence="3" key="1">
    <citation type="submission" date="2024-07" db="EMBL/GenBank/DDBJ databases">
        <title>Two chromosome-level genome assemblies of Korean endemic species Abeliophyllum distichum and Forsythia ovata (Oleaceae).</title>
        <authorList>
            <person name="Jang H."/>
        </authorList>
    </citation>
    <scope>NUCLEOTIDE SEQUENCE [LARGE SCALE GENOMIC DNA]</scope>
</reference>
<dbReference type="Proteomes" id="UP001604277">
    <property type="component" value="Unassembled WGS sequence"/>
</dbReference>
<organism evidence="2 3">
    <name type="scientific">Forsythia ovata</name>
    <dbReference type="NCBI Taxonomy" id="205694"/>
    <lineage>
        <taxon>Eukaryota</taxon>
        <taxon>Viridiplantae</taxon>
        <taxon>Streptophyta</taxon>
        <taxon>Embryophyta</taxon>
        <taxon>Tracheophyta</taxon>
        <taxon>Spermatophyta</taxon>
        <taxon>Magnoliopsida</taxon>
        <taxon>eudicotyledons</taxon>
        <taxon>Gunneridae</taxon>
        <taxon>Pentapetalae</taxon>
        <taxon>asterids</taxon>
        <taxon>lamiids</taxon>
        <taxon>Lamiales</taxon>
        <taxon>Oleaceae</taxon>
        <taxon>Forsythieae</taxon>
        <taxon>Forsythia</taxon>
    </lineage>
</organism>
<protein>
    <submittedName>
        <fullName evidence="2">Uncharacterized protein</fullName>
    </submittedName>
</protein>
<feature type="region of interest" description="Disordered" evidence="1">
    <location>
        <begin position="40"/>
        <end position="61"/>
    </location>
</feature>
<proteinExistence type="predicted"/>
<dbReference type="EMBL" id="JBFOLJ010000003">
    <property type="protein sequence ID" value="KAL2548577.1"/>
    <property type="molecule type" value="Genomic_DNA"/>
</dbReference>
<accession>A0ABD1WFV9</accession>
<dbReference type="AlphaFoldDB" id="A0ABD1WFV9"/>
<evidence type="ECO:0000313" key="2">
    <source>
        <dbReference type="EMBL" id="KAL2548577.1"/>
    </source>
</evidence>
<name>A0ABD1WFV9_9LAMI</name>
<comment type="caution">
    <text evidence="2">The sequence shown here is derived from an EMBL/GenBank/DDBJ whole genome shotgun (WGS) entry which is preliminary data.</text>
</comment>
<gene>
    <name evidence="2" type="ORF">Fot_10107</name>
</gene>
<keyword evidence="3" id="KW-1185">Reference proteome</keyword>
<evidence type="ECO:0000256" key="1">
    <source>
        <dbReference type="SAM" id="MobiDB-lite"/>
    </source>
</evidence>
<evidence type="ECO:0000313" key="3">
    <source>
        <dbReference type="Proteomes" id="UP001604277"/>
    </source>
</evidence>